<evidence type="ECO:0000256" key="6">
    <source>
        <dbReference type="SAM" id="Phobius"/>
    </source>
</evidence>
<reference evidence="7 8" key="1">
    <citation type="journal article" date="2015" name="Genome Announc.">
        <title>Expanding the biotechnology potential of lactobacilli through comparative genomics of 213 strains and associated genera.</title>
        <authorList>
            <person name="Sun Z."/>
            <person name="Harris H.M."/>
            <person name="McCann A."/>
            <person name="Guo C."/>
            <person name="Argimon S."/>
            <person name="Zhang W."/>
            <person name="Yang X."/>
            <person name="Jeffery I.B."/>
            <person name="Cooney J.C."/>
            <person name="Kagawa T.F."/>
            <person name="Liu W."/>
            <person name="Song Y."/>
            <person name="Salvetti E."/>
            <person name="Wrobel A."/>
            <person name="Rasinkangas P."/>
            <person name="Parkhill J."/>
            <person name="Rea M.C."/>
            <person name="O'Sullivan O."/>
            <person name="Ritari J."/>
            <person name="Douillard F.P."/>
            <person name="Paul Ross R."/>
            <person name="Yang R."/>
            <person name="Briner A.E."/>
            <person name="Felis G.E."/>
            <person name="de Vos W.M."/>
            <person name="Barrangou R."/>
            <person name="Klaenhammer T.R."/>
            <person name="Caufield P.W."/>
            <person name="Cui Y."/>
            <person name="Zhang H."/>
            <person name="O'Toole P.W."/>
        </authorList>
    </citation>
    <scope>NUCLEOTIDE SEQUENCE [LARGE SCALE GENOMIC DNA]</scope>
    <source>
        <strain evidence="7 8">DSM 20253</strain>
    </source>
</reference>
<evidence type="ECO:0000256" key="3">
    <source>
        <dbReference type="ARBA" id="ARBA00022692"/>
    </source>
</evidence>
<feature type="transmembrane region" description="Helical" evidence="6">
    <location>
        <begin position="141"/>
        <end position="158"/>
    </location>
</feature>
<sequence>MATYFEGLLLGLAFIAPLGIANLFIINTALNQPRHTAYLTATVVAVFDVFLSIVCFYGVGQLLMQYQLLKVGILLVGGILVALIGINIMRTEAQPPSATEQNFSWVKVFSMALMVTWLNPQALIDGSVMLAAFRVSLSPEAALLFITGIVTAAFVWYLGLTGALSRFKHKLTQNRMTWFNRICGAVVVLYGVKLLWNFIKTISA</sequence>
<gene>
    <name evidence="7" type="ORF">FC24_GL000616</name>
</gene>
<dbReference type="AlphaFoldDB" id="A0A0R2DAS2"/>
<feature type="transmembrane region" description="Helical" evidence="6">
    <location>
        <begin position="102"/>
        <end position="120"/>
    </location>
</feature>
<evidence type="ECO:0000256" key="4">
    <source>
        <dbReference type="ARBA" id="ARBA00022989"/>
    </source>
</evidence>
<comment type="subcellular location">
    <subcellularLocation>
        <location evidence="1">Cell membrane</location>
        <topology evidence="1">Multi-pass membrane protein</topology>
    </subcellularLocation>
</comment>
<dbReference type="EMBL" id="AYYI01000021">
    <property type="protein sequence ID" value="KRM98980.1"/>
    <property type="molecule type" value="Genomic_DNA"/>
</dbReference>
<keyword evidence="3 6" id="KW-0812">Transmembrane</keyword>
<dbReference type="GO" id="GO:0015171">
    <property type="term" value="F:amino acid transmembrane transporter activity"/>
    <property type="evidence" value="ECO:0007669"/>
    <property type="project" value="TreeGrafter"/>
</dbReference>
<comment type="caution">
    <text evidence="7">The sequence shown here is derived from an EMBL/GenBank/DDBJ whole genome shotgun (WGS) entry which is preliminary data.</text>
</comment>
<keyword evidence="2" id="KW-1003">Cell membrane</keyword>
<dbReference type="OrthoDB" id="5638726at2"/>
<dbReference type="Proteomes" id="UP000051638">
    <property type="component" value="Unassembled WGS sequence"/>
</dbReference>
<proteinExistence type="predicted"/>
<keyword evidence="8" id="KW-1185">Reference proteome</keyword>
<dbReference type="STRING" id="1423796.FC24_GL000616"/>
<evidence type="ECO:0000256" key="5">
    <source>
        <dbReference type="ARBA" id="ARBA00023136"/>
    </source>
</evidence>
<keyword evidence="5 6" id="KW-0472">Membrane</keyword>
<evidence type="ECO:0000256" key="2">
    <source>
        <dbReference type="ARBA" id="ARBA00022475"/>
    </source>
</evidence>
<evidence type="ECO:0000256" key="1">
    <source>
        <dbReference type="ARBA" id="ARBA00004651"/>
    </source>
</evidence>
<feature type="transmembrane region" description="Helical" evidence="6">
    <location>
        <begin position="178"/>
        <end position="199"/>
    </location>
</feature>
<dbReference type="GO" id="GO:0005886">
    <property type="term" value="C:plasma membrane"/>
    <property type="evidence" value="ECO:0007669"/>
    <property type="project" value="UniProtKB-SubCell"/>
</dbReference>
<feature type="transmembrane region" description="Helical" evidence="6">
    <location>
        <begin position="7"/>
        <end position="26"/>
    </location>
</feature>
<dbReference type="PANTHER" id="PTHR30086">
    <property type="entry name" value="ARGININE EXPORTER PROTEIN ARGO"/>
    <property type="match status" value="1"/>
</dbReference>
<dbReference type="PATRIC" id="fig|1423796.3.peg.634"/>
<feature type="transmembrane region" description="Helical" evidence="6">
    <location>
        <begin position="71"/>
        <end position="90"/>
    </location>
</feature>
<keyword evidence="4 6" id="KW-1133">Transmembrane helix</keyword>
<dbReference type="PANTHER" id="PTHR30086:SF20">
    <property type="entry name" value="ARGININE EXPORTER PROTEIN ARGO-RELATED"/>
    <property type="match status" value="1"/>
</dbReference>
<evidence type="ECO:0000313" key="8">
    <source>
        <dbReference type="Proteomes" id="UP000051638"/>
    </source>
</evidence>
<accession>A0A0R2DAS2</accession>
<dbReference type="RefSeq" id="WP_057873434.1">
    <property type="nucleotide sequence ID" value="NZ_AYYI01000021.1"/>
</dbReference>
<name>A0A0R2DAS2_9LACO</name>
<feature type="transmembrane region" description="Helical" evidence="6">
    <location>
        <begin position="38"/>
        <end position="59"/>
    </location>
</feature>
<dbReference type="Pfam" id="PF01810">
    <property type="entry name" value="LysE"/>
    <property type="match status" value="1"/>
</dbReference>
<organism evidence="7 8">
    <name type="scientific">Loigolactobacillus rennini DSM 20253</name>
    <dbReference type="NCBI Taxonomy" id="1423796"/>
    <lineage>
        <taxon>Bacteria</taxon>
        <taxon>Bacillati</taxon>
        <taxon>Bacillota</taxon>
        <taxon>Bacilli</taxon>
        <taxon>Lactobacillales</taxon>
        <taxon>Lactobacillaceae</taxon>
        <taxon>Loigolactobacillus</taxon>
    </lineage>
</organism>
<protein>
    <submittedName>
        <fullName evidence="7">Amino acid efflux protein</fullName>
    </submittedName>
</protein>
<evidence type="ECO:0000313" key="7">
    <source>
        <dbReference type="EMBL" id="KRM98980.1"/>
    </source>
</evidence>
<dbReference type="InterPro" id="IPR001123">
    <property type="entry name" value="LeuE-type"/>
</dbReference>